<sequence length="79" mass="8960">MITQRNEIELIEYMESAAFKRRSKRLQARIAKLWKAGKKEPSFDKMAEALDLPLDVVVGGFMHSMAKAGMPVRPLGRVN</sequence>
<keyword evidence="2" id="KW-1185">Reference proteome</keyword>
<name>A0ABU8KCE5_9HYPH</name>
<dbReference type="EMBL" id="JAPYKO010000009">
    <property type="protein sequence ID" value="MEI9403385.1"/>
    <property type="molecule type" value="Genomic_DNA"/>
</dbReference>
<dbReference type="Proteomes" id="UP001366503">
    <property type="component" value="Unassembled WGS sequence"/>
</dbReference>
<organism evidence="1 2">
    <name type="scientific">Mesorhizobium argentiipisi</name>
    <dbReference type="NCBI Taxonomy" id="3015175"/>
    <lineage>
        <taxon>Bacteria</taxon>
        <taxon>Pseudomonadati</taxon>
        <taxon>Pseudomonadota</taxon>
        <taxon>Alphaproteobacteria</taxon>
        <taxon>Hyphomicrobiales</taxon>
        <taxon>Phyllobacteriaceae</taxon>
        <taxon>Mesorhizobium</taxon>
    </lineage>
</organism>
<gene>
    <name evidence="1" type="ORF">O7A05_14585</name>
</gene>
<proteinExistence type="predicted"/>
<dbReference type="RefSeq" id="WP_337093776.1">
    <property type="nucleotide sequence ID" value="NZ_JAPYKO010000009.1"/>
</dbReference>
<reference evidence="1 2" key="1">
    <citation type="submission" date="2022-12" db="EMBL/GenBank/DDBJ databases">
        <authorList>
            <person name="Muema E."/>
        </authorList>
    </citation>
    <scope>NUCLEOTIDE SEQUENCE [LARGE SCALE GENOMIC DNA]</scope>
    <source>
        <strain evidence="2">1330</strain>
    </source>
</reference>
<evidence type="ECO:0008006" key="3">
    <source>
        <dbReference type="Google" id="ProtNLM"/>
    </source>
</evidence>
<protein>
    <recommendedName>
        <fullName evidence="3">HTH cro/C1-type domain-containing protein</fullName>
    </recommendedName>
</protein>
<evidence type="ECO:0000313" key="1">
    <source>
        <dbReference type="EMBL" id="MEI9403385.1"/>
    </source>
</evidence>
<accession>A0ABU8KCE5</accession>
<comment type="caution">
    <text evidence="1">The sequence shown here is derived from an EMBL/GenBank/DDBJ whole genome shotgun (WGS) entry which is preliminary data.</text>
</comment>
<evidence type="ECO:0000313" key="2">
    <source>
        <dbReference type="Proteomes" id="UP001366503"/>
    </source>
</evidence>